<feature type="transmembrane region" description="Helical" evidence="6">
    <location>
        <begin position="365"/>
        <end position="382"/>
    </location>
</feature>
<accession>A0A0V1Q553</accession>
<gene>
    <name evidence="8" type="ORF">AC631_00611</name>
</gene>
<dbReference type="Proteomes" id="UP000054251">
    <property type="component" value="Unassembled WGS sequence"/>
</dbReference>
<keyword evidence="3 6" id="KW-1133">Transmembrane helix</keyword>
<dbReference type="PANTHER" id="PTHR22911">
    <property type="entry name" value="ACYL-MALONYL CONDENSING ENZYME-RELATED"/>
    <property type="match status" value="1"/>
</dbReference>
<keyword evidence="2 6" id="KW-0812">Transmembrane</keyword>
<evidence type="ECO:0000256" key="4">
    <source>
        <dbReference type="ARBA" id="ARBA00023136"/>
    </source>
</evidence>
<organism evidence="8 9">
    <name type="scientific">Debaryomyces fabryi</name>
    <dbReference type="NCBI Taxonomy" id="58627"/>
    <lineage>
        <taxon>Eukaryota</taxon>
        <taxon>Fungi</taxon>
        <taxon>Dikarya</taxon>
        <taxon>Ascomycota</taxon>
        <taxon>Saccharomycotina</taxon>
        <taxon>Pichiomycetes</taxon>
        <taxon>Debaryomycetaceae</taxon>
        <taxon>Debaryomyces</taxon>
    </lineage>
</organism>
<proteinExistence type="predicted"/>
<feature type="transmembrane region" description="Helical" evidence="6">
    <location>
        <begin position="114"/>
        <end position="133"/>
    </location>
</feature>
<sequence>MNKGTEQQQQSNILSDLRDQDNDENLNPPGSQDNESYISNNSFDDLLSDIPDVSHMGRYERTRRFLQESVYDAYILPNVGISLLIMSQLFNSIMITTCKLLITDKGFETPIHPLQILFARMSITYICCVAYMYITKCVPDAPFGPKKLRNLLFMRGAFGFFGVFGLYFSLQYLSLSDAVAITFIVPMVTAFLAWVILHERYSLIEAICGIVSLGGVILIAKPNFIFGDSELSGDDSIESSSTEKRLLASGVGLVGVLGASSVYIILRKIGHNAHPLLSVSYFALTCVIISFVSLISLPSLSFAVPQNGYQWFLFFLIGIFGFLMQFSLTAGVQRVKAGRAALMSYTNMVFAIIWDLIFWGHLPGLLSILGIIIIIGNAFIVVKYKPNDNTSPDIEQNAGNNDKYSIGSRDDISLQDFIISDDDADKDSSPRGTQGSSL</sequence>
<dbReference type="GeneID" id="26837620"/>
<feature type="transmembrane region" description="Helical" evidence="6">
    <location>
        <begin position="178"/>
        <end position="197"/>
    </location>
</feature>
<evidence type="ECO:0000259" key="7">
    <source>
        <dbReference type="Pfam" id="PF00892"/>
    </source>
</evidence>
<name>A0A0V1Q553_9ASCO</name>
<feature type="transmembrane region" description="Helical" evidence="6">
    <location>
        <begin position="73"/>
        <end position="94"/>
    </location>
</feature>
<dbReference type="SUPFAM" id="SSF103481">
    <property type="entry name" value="Multidrug resistance efflux transporter EmrE"/>
    <property type="match status" value="2"/>
</dbReference>
<feature type="region of interest" description="Disordered" evidence="5">
    <location>
        <begin position="1"/>
        <end position="38"/>
    </location>
</feature>
<dbReference type="Pfam" id="PF00892">
    <property type="entry name" value="EamA"/>
    <property type="match status" value="2"/>
</dbReference>
<feature type="region of interest" description="Disordered" evidence="5">
    <location>
        <begin position="419"/>
        <end position="438"/>
    </location>
</feature>
<feature type="domain" description="EamA" evidence="7">
    <location>
        <begin position="252"/>
        <end position="381"/>
    </location>
</feature>
<protein>
    <recommendedName>
        <fullName evidence="7">EamA domain-containing protein</fullName>
    </recommendedName>
</protein>
<comment type="caution">
    <text evidence="8">The sequence shown here is derived from an EMBL/GenBank/DDBJ whole genome shotgun (WGS) entry which is preliminary data.</text>
</comment>
<evidence type="ECO:0000313" key="8">
    <source>
        <dbReference type="EMBL" id="KSA03636.1"/>
    </source>
</evidence>
<reference evidence="8 9" key="1">
    <citation type="submission" date="2015-11" db="EMBL/GenBank/DDBJ databases">
        <title>The genome of Debaryomyces fabryi.</title>
        <authorList>
            <person name="Tafer H."/>
            <person name="Lopandic K."/>
        </authorList>
    </citation>
    <scope>NUCLEOTIDE SEQUENCE [LARGE SCALE GENOMIC DNA]</scope>
    <source>
        <strain evidence="8 9">CBS 789</strain>
    </source>
</reference>
<evidence type="ECO:0000256" key="3">
    <source>
        <dbReference type="ARBA" id="ARBA00022989"/>
    </source>
</evidence>
<dbReference type="PANTHER" id="PTHR22911:SF6">
    <property type="entry name" value="SOLUTE CARRIER FAMILY 35 MEMBER G1"/>
    <property type="match status" value="1"/>
</dbReference>
<keyword evidence="4 6" id="KW-0472">Membrane</keyword>
<feature type="transmembrane region" description="Helical" evidence="6">
    <location>
        <begin position="340"/>
        <end position="359"/>
    </location>
</feature>
<feature type="transmembrane region" description="Helical" evidence="6">
    <location>
        <begin position="278"/>
        <end position="297"/>
    </location>
</feature>
<dbReference type="AlphaFoldDB" id="A0A0V1Q553"/>
<dbReference type="InterPro" id="IPR000620">
    <property type="entry name" value="EamA_dom"/>
</dbReference>
<feature type="domain" description="EamA" evidence="7">
    <location>
        <begin position="80"/>
        <end position="219"/>
    </location>
</feature>
<evidence type="ECO:0000256" key="5">
    <source>
        <dbReference type="SAM" id="MobiDB-lite"/>
    </source>
</evidence>
<comment type="subcellular location">
    <subcellularLocation>
        <location evidence="1">Membrane</location>
        <topology evidence="1">Multi-pass membrane protein</topology>
    </subcellularLocation>
</comment>
<feature type="transmembrane region" description="Helical" evidence="6">
    <location>
        <begin position="153"/>
        <end position="172"/>
    </location>
</feature>
<evidence type="ECO:0000256" key="1">
    <source>
        <dbReference type="ARBA" id="ARBA00004141"/>
    </source>
</evidence>
<dbReference type="RefSeq" id="XP_015469738.1">
    <property type="nucleotide sequence ID" value="XM_015609441.1"/>
</dbReference>
<dbReference type="OrthoDB" id="306876at2759"/>
<feature type="compositionally biased region" description="Polar residues" evidence="5">
    <location>
        <begin position="1"/>
        <end position="14"/>
    </location>
</feature>
<feature type="transmembrane region" description="Helical" evidence="6">
    <location>
        <begin position="204"/>
        <end position="226"/>
    </location>
</feature>
<feature type="compositionally biased region" description="Polar residues" evidence="5">
    <location>
        <begin position="28"/>
        <end position="38"/>
    </location>
</feature>
<evidence type="ECO:0000313" key="9">
    <source>
        <dbReference type="Proteomes" id="UP000054251"/>
    </source>
</evidence>
<dbReference type="GO" id="GO:0016020">
    <property type="term" value="C:membrane"/>
    <property type="evidence" value="ECO:0007669"/>
    <property type="project" value="UniProtKB-SubCell"/>
</dbReference>
<evidence type="ECO:0000256" key="2">
    <source>
        <dbReference type="ARBA" id="ARBA00022692"/>
    </source>
</evidence>
<feature type="transmembrane region" description="Helical" evidence="6">
    <location>
        <begin position="309"/>
        <end position="328"/>
    </location>
</feature>
<keyword evidence="9" id="KW-1185">Reference proteome</keyword>
<dbReference type="InterPro" id="IPR037185">
    <property type="entry name" value="EmrE-like"/>
</dbReference>
<feature type="transmembrane region" description="Helical" evidence="6">
    <location>
        <begin position="246"/>
        <end position="266"/>
    </location>
</feature>
<evidence type="ECO:0000256" key="6">
    <source>
        <dbReference type="SAM" id="Phobius"/>
    </source>
</evidence>
<dbReference type="EMBL" id="LMYN01000007">
    <property type="protein sequence ID" value="KSA03636.1"/>
    <property type="molecule type" value="Genomic_DNA"/>
</dbReference>